<dbReference type="SUPFAM" id="SSF103473">
    <property type="entry name" value="MFS general substrate transporter"/>
    <property type="match status" value="1"/>
</dbReference>
<evidence type="ECO:0000259" key="10">
    <source>
        <dbReference type="PROSITE" id="PS50850"/>
    </source>
</evidence>
<feature type="transmembrane region" description="Helical" evidence="9">
    <location>
        <begin position="151"/>
        <end position="175"/>
    </location>
</feature>
<feature type="transmembrane region" description="Helical" evidence="9">
    <location>
        <begin position="424"/>
        <end position="449"/>
    </location>
</feature>
<evidence type="ECO:0000256" key="2">
    <source>
        <dbReference type="ARBA" id="ARBA00010992"/>
    </source>
</evidence>
<feature type="transmembrane region" description="Helical" evidence="9">
    <location>
        <begin position="390"/>
        <end position="412"/>
    </location>
</feature>
<dbReference type="Pfam" id="PF00083">
    <property type="entry name" value="Sugar_tr"/>
    <property type="match status" value="1"/>
</dbReference>
<evidence type="ECO:0000256" key="9">
    <source>
        <dbReference type="SAM" id="Phobius"/>
    </source>
</evidence>
<feature type="compositionally biased region" description="Basic and acidic residues" evidence="8">
    <location>
        <begin position="11"/>
        <end position="20"/>
    </location>
</feature>
<dbReference type="InterPro" id="IPR020846">
    <property type="entry name" value="MFS_dom"/>
</dbReference>
<evidence type="ECO:0000256" key="1">
    <source>
        <dbReference type="ARBA" id="ARBA00004141"/>
    </source>
</evidence>
<feature type="transmembrane region" description="Helical" evidence="9">
    <location>
        <begin position="359"/>
        <end position="381"/>
    </location>
</feature>
<dbReference type="NCBIfam" id="TIGR00879">
    <property type="entry name" value="SP"/>
    <property type="match status" value="1"/>
</dbReference>
<keyword evidence="3 7" id="KW-0813">Transport</keyword>
<dbReference type="PROSITE" id="PS50850">
    <property type="entry name" value="MFS"/>
    <property type="match status" value="1"/>
</dbReference>
<dbReference type="InterPro" id="IPR036259">
    <property type="entry name" value="MFS_trans_sf"/>
</dbReference>
<protein>
    <submittedName>
        <fullName evidence="11">General substrate transporter</fullName>
    </submittedName>
</protein>
<dbReference type="PRINTS" id="PR00171">
    <property type="entry name" value="SUGRTRNSPORT"/>
</dbReference>
<dbReference type="GO" id="GO:0005351">
    <property type="term" value="F:carbohydrate:proton symporter activity"/>
    <property type="evidence" value="ECO:0007669"/>
    <property type="project" value="TreeGrafter"/>
</dbReference>
<dbReference type="Gene3D" id="1.20.1250.20">
    <property type="entry name" value="MFS general substrate transporter like domains"/>
    <property type="match status" value="1"/>
</dbReference>
<accession>A0A6A6HAT7</accession>
<dbReference type="EMBL" id="ML991793">
    <property type="protein sequence ID" value="KAF2235137.1"/>
    <property type="molecule type" value="Genomic_DNA"/>
</dbReference>
<dbReference type="PROSITE" id="PS00216">
    <property type="entry name" value="SUGAR_TRANSPORT_1"/>
    <property type="match status" value="1"/>
</dbReference>
<dbReference type="PANTHER" id="PTHR48022:SF39">
    <property type="entry name" value="MONOSACCHARIDE TRANSPORTER, PUTATIVE-RELATED"/>
    <property type="match status" value="1"/>
</dbReference>
<feature type="region of interest" description="Disordered" evidence="8">
    <location>
        <begin position="558"/>
        <end position="592"/>
    </location>
</feature>
<feature type="transmembrane region" description="Helical" evidence="9">
    <location>
        <begin position="492"/>
        <end position="511"/>
    </location>
</feature>
<feature type="region of interest" description="Disordered" evidence="8">
    <location>
        <begin position="1"/>
        <end position="38"/>
    </location>
</feature>
<dbReference type="GO" id="GO:0016020">
    <property type="term" value="C:membrane"/>
    <property type="evidence" value="ECO:0007669"/>
    <property type="project" value="UniProtKB-SubCell"/>
</dbReference>
<dbReference type="PROSITE" id="PS00217">
    <property type="entry name" value="SUGAR_TRANSPORT_2"/>
    <property type="match status" value="1"/>
</dbReference>
<name>A0A6A6HAT7_VIRVR</name>
<dbReference type="CDD" id="cd17356">
    <property type="entry name" value="MFS_HXT"/>
    <property type="match status" value="1"/>
</dbReference>
<keyword evidence="4 9" id="KW-0812">Transmembrane</keyword>
<keyword evidence="6 9" id="KW-0472">Membrane</keyword>
<gene>
    <name evidence="11" type="ORF">EV356DRAFT_128538</name>
</gene>
<dbReference type="PANTHER" id="PTHR48022">
    <property type="entry name" value="PLASTIDIC GLUCOSE TRANSPORTER 4"/>
    <property type="match status" value="1"/>
</dbReference>
<evidence type="ECO:0000256" key="5">
    <source>
        <dbReference type="ARBA" id="ARBA00022989"/>
    </source>
</evidence>
<dbReference type="InterPro" id="IPR005828">
    <property type="entry name" value="MFS_sugar_transport-like"/>
</dbReference>
<comment type="subcellular location">
    <subcellularLocation>
        <location evidence="1">Membrane</location>
        <topology evidence="1">Multi-pass membrane protein</topology>
    </subcellularLocation>
</comment>
<feature type="transmembrane region" description="Helical" evidence="9">
    <location>
        <begin position="128"/>
        <end position="145"/>
    </location>
</feature>
<feature type="transmembrane region" description="Helical" evidence="9">
    <location>
        <begin position="187"/>
        <end position="209"/>
    </location>
</feature>
<feature type="transmembrane region" description="Helical" evidence="9">
    <location>
        <begin position="221"/>
        <end position="240"/>
    </location>
</feature>
<feature type="transmembrane region" description="Helical" evidence="9">
    <location>
        <begin position="461"/>
        <end position="480"/>
    </location>
</feature>
<dbReference type="InterPro" id="IPR003663">
    <property type="entry name" value="Sugar/inositol_transpt"/>
</dbReference>
<dbReference type="AlphaFoldDB" id="A0A6A6HAT7"/>
<dbReference type="Proteomes" id="UP000800092">
    <property type="component" value="Unassembled WGS sequence"/>
</dbReference>
<evidence type="ECO:0000256" key="6">
    <source>
        <dbReference type="ARBA" id="ARBA00023136"/>
    </source>
</evidence>
<evidence type="ECO:0000256" key="8">
    <source>
        <dbReference type="SAM" id="MobiDB-lite"/>
    </source>
</evidence>
<evidence type="ECO:0000256" key="7">
    <source>
        <dbReference type="RuleBase" id="RU003346"/>
    </source>
</evidence>
<dbReference type="InterPro" id="IPR005829">
    <property type="entry name" value="Sugar_transporter_CS"/>
</dbReference>
<dbReference type="FunFam" id="1.20.1250.20:FF:000044">
    <property type="entry name" value="Hexose transporter Hxt3p"/>
    <property type="match status" value="1"/>
</dbReference>
<comment type="similarity">
    <text evidence="2 7">Belongs to the major facilitator superfamily. Sugar transporter (TC 2.A.1.1) family.</text>
</comment>
<keyword evidence="5 9" id="KW-1133">Transmembrane helix</keyword>
<dbReference type="OrthoDB" id="2241241at2759"/>
<reference evidence="11" key="1">
    <citation type="journal article" date="2020" name="Stud. Mycol.">
        <title>101 Dothideomycetes genomes: a test case for predicting lifestyles and emergence of pathogens.</title>
        <authorList>
            <person name="Haridas S."/>
            <person name="Albert R."/>
            <person name="Binder M."/>
            <person name="Bloem J."/>
            <person name="Labutti K."/>
            <person name="Salamov A."/>
            <person name="Andreopoulos B."/>
            <person name="Baker S."/>
            <person name="Barry K."/>
            <person name="Bills G."/>
            <person name="Bluhm B."/>
            <person name="Cannon C."/>
            <person name="Castanera R."/>
            <person name="Culley D."/>
            <person name="Daum C."/>
            <person name="Ezra D."/>
            <person name="Gonzalez J."/>
            <person name="Henrissat B."/>
            <person name="Kuo A."/>
            <person name="Liang C."/>
            <person name="Lipzen A."/>
            <person name="Lutzoni F."/>
            <person name="Magnuson J."/>
            <person name="Mondo S."/>
            <person name="Nolan M."/>
            <person name="Ohm R."/>
            <person name="Pangilinan J."/>
            <person name="Park H.-J."/>
            <person name="Ramirez L."/>
            <person name="Alfaro M."/>
            <person name="Sun H."/>
            <person name="Tritt A."/>
            <person name="Yoshinaga Y."/>
            <person name="Zwiers L.-H."/>
            <person name="Turgeon B."/>
            <person name="Goodwin S."/>
            <person name="Spatafora J."/>
            <person name="Crous P."/>
            <person name="Grigoriev I."/>
        </authorList>
    </citation>
    <scope>NUCLEOTIDE SEQUENCE</scope>
    <source>
        <strain evidence="11">Tuck. ex Michener</strain>
    </source>
</reference>
<evidence type="ECO:0000256" key="3">
    <source>
        <dbReference type="ARBA" id="ARBA00022448"/>
    </source>
</evidence>
<sequence length="592" mass="65485">MPLMQRLRGAARKDGNEKGVVDGAAGPPEGSPDVEKGNQEPVRLLSARVISMGLIVSMGGFIFGYDTGQISGFLEMSDFLNRFGNTTQKGAPAFTNVRSGTIVGLLSIGTLMGAIGAAPVANAVGRKYSIIFWNIIFCVGVIVQISTQYHWYQIVVGRWVAGLGVGALSVLTPMYQSETAPRQIRGALVSCYQLFITLGIFVADCINFGTEKDTSARSWRLPMGLGFIWPVIMSVGMLFLPETPRWEYRKGKIDSARATIARSYGVPEDHWEVKREFREIQEKFEAESAGGGKHQWWEVGIISLPSFSIHWSCWVFTGPRMAYRTLLGMTMQMLQQLTGANFFFYYGTTIFTATGINNSFVTAMILGGVNFGCTFGGLYVVEHFGRRRALIFGGFWMFVCFMVFASVGHFSLNQNNPQATPGAGAAMIVFACLFIAGYAMTWAPIVWALIGEIYPSRYRALAMGLATASNWTWNFLLAFFTPFITGDIDYRYGYVFAACNFAGAFVVYFFVCETQGKSLEEIDTMYILHVEPWKSTKWVPPQGEDLVTTDALHLTPGGRDIRKENAPGAGTMEQDEQEKTQTLGEDGRITNY</sequence>
<organism evidence="11 12">
    <name type="scientific">Viridothelium virens</name>
    <name type="common">Speckled blister lichen</name>
    <name type="synonym">Trypethelium virens</name>
    <dbReference type="NCBI Taxonomy" id="1048519"/>
    <lineage>
        <taxon>Eukaryota</taxon>
        <taxon>Fungi</taxon>
        <taxon>Dikarya</taxon>
        <taxon>Ascomycota</taxon>
        <taxon>Pezizomycotina</taxon>
        <taxon>Dothideomycetes</taxon>
        <taxon>Dothideomycetes incertae sedis</taxon>
        <taxon>Trypetheliales</taxon>
        <taxon>Trypetheliaceae</taxon>
        <taxon>Viridothelium</taxon>
    </lineage>
</organism>
<evidence type="ECO:0000313" key="12">
    <source>
        <dbReference type="Proteomes" id="UP000800092"/>
    </source>
</evidence>
<evidence type="ECO:0000256" key="4">
    <source>
        <dbReference type="ARBA" id="ARBA00022692"/>
    </source>
</evidence>
<feature type="transmembrane region" description="Helical" evidence="9">
    <location>
        <begin position="102"/>
        <end position="121"/>
    </location>
</feature>
<evidence type="ECO:0000313" key="11">
    <source>
        <dbReference type="EMBL" id="KAF2235137.1"/>
    </source>
</evidence>
<feature type="transmembrane region" description="Helical" evidence="9">
    <location>
        <begin position="45"/>
        <end position="65"/>
    </location>
</feature>
<proteinExistence type="inferred from homology"/>
<dbReference type="InterPro" id="IPR050360">
    <property type="entry name" value="MFS_Sugar_Transporters"/>
</dbReference>
<keyword evidence="12" id="KW-1185">Reference proteome</keyword>
<feature type="domain" description="Major facilitator superfamily (MFS) profile" evidence="10">
    <location>
        <begin position="52"/>
        <end position="515"/>
    </location>
</feature>